<protein>
    <submittedName>
        <fullName evidence="1">Uncharacterized protein</fullName>
    </submittedName>
</protein>
<dbReference type="EMBL" id="JAAAIN010001416">
    <property type="protein sequence ID" value="KAG0303292.1"/>
    <property type="molecule type" value="Genomic_DNA"/>
</dbReference>
<evidence type="ECO:0000313" key="1">
    <source>
        <dbReference type="EMBL" id="KAG0303292.1"/>
    </source>
</evidence>
<dbReference type="AlphaFoldDB" id="A0A9P6QXY2"/>
<proteinExistence type="predicted"/>
<comment type="caution">
    <text evidence="1">The sequence shown here is derived from an EMBL/GenBank/DDBJ whole genome shotgun (WGS) entry which is preliminary data.</text>
</comment>
<organism evidence="1 2">
    <name type="scientific">Linnemannia gamsii</name>
    <dbReference type="NCBI Taxonomy" id="64522"/>
    <lineage>
        <taxon>Eukaryota</taxon>
        <taxon>Fungi</taxon>
        <taxon>Fungi incertae sedis</taxon>
        <taxon>Mucoromycota</taxon>
        <taxon>Mortierellomycotina</taxon>
        <taxon>Mortierellomycetes</taxon>
        <taxon>Mortierellales</taxon>
        <taxon>Mortierellaceae</taxon>
        <taxon>Linnemannia</taxon>
    </lineage>
</organism>
<name>A0A9P6QXY2_9FUNG</name>
<evidence type="ECO:0000313" key="2">
    <source>
        <dbReference type="Proteomes" id="UP000823405"/>
    </source>
</evidence>
<accession>A0A9P6QXY2</accession>
<dbReference type="Proteomes" id="UP000823405">
    <property type="component" value="Unassembled WGS sequence"/>
</dbReference>
<keyword evidence="2" id="KW-1185">Reference proteome</keyword>
<reference evidence="1" key="1">
    <citation type="journal article" date="2020" name="Fungal Divers.">
        <title>Resolving the Mortierellaceae phylogeny through synthesis of multi-gene phylogenetics and phylogenomics.</title>
        <authorList>
            <person name="Vandepol N."/>
            <person name="Liber J."/>
            <person name="Desiro A."/>
            <person name="Na H."/>
            <person name="Kennedy M."/>
            <person name="Barry K."/>
            <person name="Grigoriev I.V."/>
            <person name="Miller A.N."/>
            <person name="O'Donnell K."/>
            <person name="Stajich J.E."/>
            <person name="Bonito G."/>
        </authorList>
    </citation>
    <scope>NUCLEOTIDE SEQUENCE</scope>
    <source>
        <strain evidence="1">NVP60</strain>
    </source>
</reference>
<sequence>MYISTTVNDASSILGSSLVTRIASQVTLKEIALPTLAKVLSPLQESFAKNDYDLNFLQQEVELLLAELVLCERDGS</sequence>
<gene>
    <name evidence="1" type="ORF">BGZ97_001967</name>
</gene>
<dbReference type="OrthoDB" id="2444106at2759"/>